<reference evidence="1 2" key="1">
    <citation type="journal article" date="2020" name="mSystems">
        <title>Defining Genomic and Predicted Metabolic Features of the Acetobacterium Genus.</title>
        <authorList>
            <person name="Ross D.E."/>
            <person name="Marshall C.W."/>
            <person name="Gulliver D."/>
            <person name="May H.D."/>
            <person name="Norman R.S."/>
        </authorList>
    </citation>
    <scope>NUCLEOTIDE SEQUENCE [LARGE SCALE GENOMIC DNA]</scope>
    <source>
        <strain evidence="1 2">DSM 4132</strain>
    </source>
</reference>
<keyword evidence="2" id="KW-1185">Reference proteome</keyword>
<proteinExistence type="predicted"/>
<dbReference type="EMBL" id="WJBE01000002">
    <property type="protein sequence ID" value="MBC3898521.1"/>
    <property type="molecule type" value="Genomic_DNA"/>
</dbReference>
<comment type="caution">
    <text evidence="1">The sequence shown here is derived from an EMBL/GenBank/DDBJ whole genome shotgun (WGS) entry which is preliminary data.</text>
</comment>
<organism evidence="1 2">
    <name type="scientific">Acetobacterium malicum</name>
    <dbReference type="NCBI Taxonomy" id="52692"/>
    <lineage>
        <taxon>Bacteria</taxon>
        <taxon>Bacillati</taxon>
        <taxon>Bacillota</taxon>
        <taxon>Clostridia</taxon>
        <taxon>Eubacteriales</taxon>
        <taxon>Eubacteriaceae</taxon>
        <taxon>Acetobacterium</taxon>
    </lineage>
</organism>
<gene>
    <name evidence="1" type="ORF">GH811_02675</name>
</gene>
<protein>
    <submittedName>
        <fullName evidence="1">Uncharacterized protein</fullName>
    </submittedName>
</protein>
<accession>A0ABR6YTS3</accession>
<name>A0ABR6YTS3_9FIRM</name>
<evidence type="ECO:0000313" key="2">
    <source>
        <dbReference type="Proteomes" id="UP000622405"/>
    </source>
</evidence>
<sequence>MNYYNYTEIEPKEFKVYHCFPKPVSGEYSCVLIDGEARKYKGISFEVVEVVLKFKIEDEYGMEYLAEKVFLYSEQEKTKYFLFMREIEWYLGFSPVYLFDIIGLKGHARVEVMNNNGELKIEVMEFFPDGYDQELISGN</sequence>
<dbReference type="RefSeq" id="WP_186893183.1">
    <property type="nucleotide sequence ID" value="NZ_WJBE01000002.1"/>
</dbReference>
<evidence type="ECO:0000313" key="1">
    <source>
        <dbReference type="EMBL" id="MBC3898521.1"/>
    </source>
</evidence>
<dbReference type="Proteomes" id="UP000622405">
    <property type="component" value="Unassembled WGS sequence"/>
</dbReference>